<feature type="transmembrane region" description="Helical" evidence="8">
    <location>
        <begin position="132"/>
        <end position="154"/>
    </location>
</feature>
<feature type="transmembrane region" description="Helical" evidence="8">
    <location>
        <begin position="160"/>
        <end position="178"/>
    </location>
</feature>
<feature type="transmembrane region" description="Helical" evidence="8">
    <location>
        <begin position="273"/>
        <end position="297"/>
    </location>
</feature>
<proteinExistence type="inferred from homology"/>
<feature type="binding site" evidence="5">
    <location>
        <begin position="451"/>
        <end position="455"/>
    </location>
    <ligand>
        <name>ATP</name>
        <dbReference type="ChEBI" id="CHEBI:30616"/>
    </ligand>
</feature>
<evidence type="ECO:0000256" key="4">
    <source>
        <dbReference type="ARBA" id="ARBA00022840"/>
    </source>
</evidence>
<feature type="transmembrane region" description="Helical" evidence="8">
    <location>
        <begin position="199"/>
        <end position="223"/>
    </location>
</feature>
<feature type="chain" id="PRO_5040307348" evidence="9">
    <location>
        <begin position="19"/>
        <end position="691"/>
    </location>
</feature>
<keyword evidence="1 5" id="KW-0808">Transferase</keyword>
<keyword evidence="8" id="KW-1133">Transmembrane helix</keyword>
<feature type="signal peptide" evidence="9">
    <location>
        <begin position="1"/>
        <end position="18"/>
    </location>
</feature>
<dbReference type="Pfam" id="PF00217">
    <property type="entry name" value="ATP-gua_Ptrans"/>
    <property type="match status" value="1"/>
</dbReference>
<keyword evidence="12" id="KW-1185">Reference proteome</keyword>
<dbReference type="EMBL" id="CAICTM010001529">
    <property type="protein sequence ID" value="CAB9524388.1"/>
    <property type="molecule type" value="Genomic_DNA"/>
</dbReference>
<feature type="binding site" evidence="5">
    <location>
        <position position="548"/>
    </location>
    <ligand>
        <name>ATP</name>
        <dbReference type="ChEBI" id="CHEBI:30616"/>
    </ligand>
</feature>
<dbReference type="InterPro" id="IPR022414">
    <property type="entry name" value="ATP-guanido_PTrfase_cat"/>
</dbReference>
<dbReference type="SUPFAM" id="SSF55931">
    <property type="entry name" value="Glutamine synthetase/guanido kinase"/>
    <property type="match status" value="1"/>
</dbReference>
<evidence type="ECO:0000256" key="2">
    <source>
        <dbReference type="ARBA" id="ARBA00022741"/>
    </source>
</evidence>
<comment type="caution">
    <text evidence="5">Lacks conserved residue(s) required for the propagation of feature annotation.</text>
</comment>
<comment type="caution">
    <text evidence="11">The sequence shown here is derived from an EMBL/GenBank/DDBJ whole genome shotgun (WGS) entry which is preliminary data.</text>
</comment>
<dbReference type="GO" id="GO:0004111">
    <property type="term" value="F:creatine kinase activity"/>
    <property type="evidence" value="ECO:0007669"/>
    <property type="project" value="InterPro"/>
</dbReference>
<feature type="region of interest" description="Disordered" evidence="7">
    <location>
        <begin position="643"/>
        <end position="679"/>
    </location>
</feature>
<dbReference type="GO" id="GO:0046314">
    <property type="term" value="P:phosphocreatine biosynthetic process"/>
    <property type="evidence" value="ECO:0007669"/>
    <property type="project" value="InterPro"/>
</dbReference>
<feature type="compositionally biased region" description="Polar residues" evidence="7">
    <location>
        <begin position="666"/>
        <end position="675"/>
    </location>
</feature>
<keyword evidence="8" id="KW-0812">Transmembrane</keyword>
<dbReference type="Proteomes" id="UP001153069">
    <property type="component" value="Unassembled WGS sequence"/>
</dbReference>
<feature type="transmembrane region" description="Helical" evidence="8">
    <location>
        <begin position="30"/>
        <end position="50"/>
    </location>
</feature>
<dbReference type="PROSITE" id="PS00112">
    <property type="entry name" value="PHOSPHAGEN_KINASE"/>
    <property type="match status" value="1"/>
</dbReference>
<keyword evidence="4 5" id="KW-0067">ATP-binding</keyword>
<keyword evidence="8" id="KW-0472">Membrane</keyword>
<keyword evidence="3 5" id="KW-0418">Kinase</keyword>
<evidence type="ECO:0000256" key="7">
    <source>
        <dbReference type="SAM" id="MobiDB-lite"/>
    </source>
</evidence>
<dbReference type="GO" id="GO:0005524">
    <property type="term" value="F:ATP binding"/>
    <property type="evidence" value="ECO:0007669"/>
    <property type="project" value="UniProtKB-UniRule"/>
</dbReference>
<dbReference type="InterPro" id="IPR000749">
    <property type="entry name" value="ATP-guanido_PTrfase"/>
</dbReference>
<dbReference type="Gene3D" id="3.30.590.10">
    <property type="entry name" value="Glutamine synthetase/guanido kinase, catalytic domain"/>
    <property type="match status" value="1"/>
</dbReference>
<dbReference type="GO" id="GO:0005615">
    <property type="term" value="C:extracellular space"/>
    <property type="evidence" value="ECO:0007669"/>
    <property type="project" value="TreeGrafter"/>
</dbReference>
<accession>A0A9N8EPE9</accession>
<keyword evidence="2 5" id="KW-0547">Nucleotide-binding</keyword>
<reference evidence="11" key="1">
    <citation type="submission" date="2020-06" db="EMBL/GenBank/DDBJ databases">
        <authorList>
            <consortium name="Plant Systems Biology data submission"/>
        </authorList>
    </citation>
    <scope>NUCLEOTIDE SEQUENCE</scope>
    <source>
        <strain evidence="11">D6</strain>
    </source>
</reference>
<feature type="domain" description="Phosphagen kinase C-terminal" evidence="10">
    <location>
        <begin position="448"/>
        <end position="607"/>
    </location>
</feature>
<sequence length="691" mass="76623">MMMLQHMHLFTFLASTMAQRIGIKILIDNGVYDFVLLNLIIFFGMLLASLTFKEARAVLWECLKNPQPLVGNARMHPAACFLVISETIGGVLLVVTLYYLSVSAQSIFSRGTELVGVVMLEHILATNLRHQLALHHMVTVVMVLLLGSFFLPLVANRSDLSTNFSAVGIVLVMIRSLLMALQTVCEHISLHNYAFPPGVILLIEAAGGMALTLTLVLPLSILWDPSGTLTAITDSLRVIAEEYWLLGIACSMIFICGYSNWARLNVIDRLSAFASALVSALLPGCVFVVSLVLYYSFGVGAHGAVVIGEPFDLYPSLWMIGCFSVTLLGNVLYYVWMPRMSQLYLEGLKRVSLGDEDRELSNRLDKICASGKQYQRSAIGCYALDESDYDPHGPVFPLFRYVVEQYHETSLEESTDVESPFDPKRHHLPTREECGKLFPGQDVEDWSHVVSLRVRVARNISGFAFVPSIDSSTRRAIATKVRKALTVDTGWVFEDYADRCDLWPVREFRVMRAAGILEDWPTDRFVATKMYNKNVVVTVLVNEEDHLRIVVTVNDPTSLEDVSSAIAALSKTEEMLQENLGLSYSHNPVFGFLASCPTNVGTGFKISIRTYGKQINQASEVRLNKTVQEIVCEHLSIARESSLVGKDGSSEPLYSPGLDYTEDTTDSGTNSNGQQKEFDGVSFFPLSKLAG</sequence>
<comment type="similarity">
    <text evidence="5 6">Belongs to the ATP:guanido phosphotransferase family.</text>
</comment>
<feature type="transmembrane region" description="Helical" evidence="8">
    <location>
        <begin position="317"/>
        <end position="336"/>
    </location>
</feature>
<name>A0A9N8EPE9_9STRA</name>
<evidence type="ECO:0000313" key="12">
    <source>
        <dbReference type="Proteomes" id="UP001153069"/>
    </source>
</evidence>
<evidence type="ECO:0000256" key="3">
    <source>
        <dbReference type="ARBA" id="ARBA00022777"/>
    </source>
</evidence>
<protein>
    <submittedName>
        <fullName evidence="11">Creatine kinase M-type</fullName>
    </submittedName>
</protein>
<dbReference type="AlphaFoldDB" id="A0A9N8EPE9"/>
<evidence type="ECO:0000256" key="9">
    <source>
        <dbReference type="SAM" id="SignalP"/>
    </source>
</evidence>
<evidence type="ECO:0000259" key="10">
    <source>
        <dbReference type="PROSITE" id="PS51510"/>
    </source>
</evidence>
<dbReference type="InterPro" id="IPR014746">
    <property type="entry name" value="Gln_synth/guanido_kin_cat_dom"/>
</dbReference>
<evidence type="ECO:0000256" key="5">
    <source>
        <dbReference type="PROSITE-ProRule" id="PRU00843"/>
    </source>
</evidence>
<dbReference type="PROSITE" id="PS51510">
    <property type="entry name" value="PHOSPHAGEN_KINASE_C"/>
    <property type="match status" value="1"/>
</dbReference>
<gene>
    <name evidence="11" type="ORF">SEMRO_1531_G280200.1</name>
</gene>
<dbReference type="PANTHER" id="PTHR11547">
    <property type="entry name" value="ARGININE OR CREATINE KINASE"/>
    <property type="match status" value="1"/>
</dbReference>
<evidence type="ECO:0000256" key="8">
    <source>
        <dbReference type="SAM" id="Phobius"/>
    </source>
</evidence>
<organism evidence="11 12">
    <name type="scientific">Seminavis robusta</name>
    <dbReference type="NCBI Taxonomy" id="568900"/>
    <lineage>
        <taxon>Eukaryota</taxon>
        <taxon>Sar</taxon>
        <taxon>Stramenopiles</taxon>
        <taxon>Ochrophyta</taxon>
        <taxon>Bacillariophyta</taxon>
        <taxon>Bacillariophyceae</taxon>
        <taxon>Bacillariophycidae</taxon>
        <taxon>Naviculales</taxon>
        <taxon>Naviculaceae</taxon>
        <taxon>Seminavis</taxon>
    </lineage>
</organism>
<dbReference type="InterPro" id="IPR022415">
    <property type="entry name" value="ATP-guanido_PTrfase_AS"/>
</dbReference>
<evidence type="ECO:0000256" key="1">
    <source>
        <dbReference type="ARBA" id="ARBA00022679"/>
    </source>
</evidence>
<keyword evidence="9" id="KW-0732">Signal</keyword>
<feature type="transmembrane region" description="Helical" evidence="8">
    <location>
        <begin position="243"/>
        <end position="261"/>
    </location>
</feature>
<dbReference type="OrthoDB" id="430219at2759"/>
<evidence type="ECO:0000313" key="11">
    <source>
        <dbReference type="EMBL" id="CAB9524388.1"/>
    </source>
</evidence>
<evidence type="ECO:0000256" key="6">
    <source>
        <dbReference type="RuleBase" id="RU000505"/>
    </source>
</evidence>
<feature type="transmembrane region" description="Helical" evidence="8">
    <location>
        <begin position="78"/>
        <end position="101"/>
    </location>
</feature>
<dbReference type="PANTHER" id="PTHR11547:SF38">
    <property type="entry name" value="ARGININE KINASE 1-RELATED"/>
    <property type="match status" value="1"/>
</dbReference>